<dbReference type="PROSITE" id="PS00065">
    <property type="entry name" value="D_2_HYDROXYACID_DH_1"/>
    <property type="match status" value="1"/>
</dbReference>
<dbReference type="PROSITE" id="PS00670">
    <property type="entry name" value="D_2_HYDROXYACID_DH_2"/>
    <property type="match status" value="1"/>
</dbReference>
<keyword evidence="2 4" id="KW-0560">Oxidoreductase</keyword>
<dbReference type="CDD" id="cd05299">
    <property type="entry name" value="CtBP_dh"/>
    <property type="match status" value="1"/>
</dbReference>
<dbReference type="Proteomes" id="UP001550628">
    <property type="component" value="Unassembled WGS sequence"/>
</dbReference>
<dbReference type="InterPro" id="IPR006140">
    <property type="entry name" value="D-isomer_DH_NAD-bd"/>
</dbReference>
<dbReference type="InterPro" id="IPR029753">
    <property type="entry name" value="D-isomer_DH_CS"/>
</dbReference>
<dbReference type="RefSeq" id="WP_356958018.1">
    <property type="nucleotide sequence ID" value="NZ_JBEYBD010000011.1"/>
</dbReference>
<evidence type="ECO:0000259" key="6">
    <source>
        <dbReference type="Pfam" id="PF02826"/>
    </source>
</evidence>
<dbReference type="SUPFAM" id="SSF52283">
    <property type="entry name" value="Formate/glycerate dehydrogenase catalytic domain-like"/>
    <property type="match status" value="1"/>
</dbReference>
<evidence type="ECO:0000313" key="8">
    <source>
        <dbReference type="Proteomes" id="UP001550628"/>
    </source>
</evidence>
<feature type="domain" description="D-isomer specific 2-hydroxyacid dehydrogenase NAD-binding" evidence="6">
    <location>
        <begin position="117"/>
        <end position="286"/>
    </location>
</feature>
<dbReference type="Pfam" id="PF00389">
    <property type="entry name" value="2-Hacid_dh"/>
    <property type="match status" value="1"/>
</dbReference>
<keyword evidence="3" id="KW-0520">NAD</keyword>
<evidence type="ECO:0000256" key="2">
    <source>
        <dbReference type="ARBA" id="ARBA00023002"/>
    </source>
</evidence>
<dbReference type="EMBL" id="JBEYBF010000010">
    <property type="protein sequence ID" value="MEU1953507.1"/>
    <property type="molecule type" value="Genomic_DNA"/>
</dbReference>
<dbReference type="InterPro" id="IPR043322">
    <property type="entry name" value="CtBP"/>
</dbReference>
<dbReference type="Gene3D" id="3.40.50.720">
    <property type="entry name" value="NAD(P)-binding Rossmann-like Domain"/>
    <property type="match status" value="2"/>
</dbReference>
<organism evidence="7 8">
    <name type="scientific">Nocardia rhamnosiphila</name>
    <dbReference type="NCBI Taxonomy" id="426716"/>
    <lineage>
        <taxon>Bacteria</taxon>
        <taxon>Bacillati</taxon>
        <taxon>Actinomycetota</taxon>
        <taxon>Actinomycetes</taxon>
        <taxon>Mycobacteriales</taxon>
        <taxon>Nocardiaceae</taxon>
        <taxon>Nocardia</taxon>
    </lineage>
</organism>
<comment type="caution">
    <text evidence="7">The sequence shown here is derived from an EMBL/GenBank/DDBJ whole genome shotgun (WGS) entry which is preliminary data.</text>
</comment>
<dbReference type="PROSITE" id="PS00671">
    <property type="entry name" value="D_2_HYDROXYACID_DH_3"/>
    <property type="match status" value="1"/>
</dbReference>
<evidence type="ECO:0000313" key="7">
    <source>
        <dbReference type="EMBL" id="MEU1953507.1"/>
    </source>
</evidence>
<proteinExistence type="inferred from homology"/>
<keyword evidence="8" id="KW-1185">Reference proteome</keyword>
<dbReference type="PANTHER" id="PTHR43761">
    <property type="entry name" value="D-ISOMER SPECIFIC 2-HYDROXYACID DEHYDROGENASE FAMILY PROTEIN (AFU_ORTHOLOGUE AFUA_1G13630)"/>
    <property type="match status" value="1"/>
</dbReference>
<evidence type="ECO:0000256" key="3">
    <source>
        <dbReference type="ARBA" id="ARBA00023027"/>
    </source>
</evidence>
<gene>
    <name evidence="7" type="ORF">ABZ510_16775</name>
</gene>
<dbReference type="InterPro" id="IPR050418">
    <property type="entry name" value="D-iso_2-hydroxyacid_DH_PdxB"/>
</dbReference>
<evidence type="ECO:0000259" key="5">
    <source>
        <dbReference type="Pfam" id="PF00389"/>
    </source>
</evidence>
<evidence type="ECO:0000256" key="4">
    <source>
        <dbReference type="RuleBase" id="RU003719"/>
    </source>
</evidence>
<comment type="similarity">
    <text evidence="1 4">Belongs to the D-isomer specific 2-hydroxyacid dehydrogenase family.</text>
</comment>
<dbReference type="InterPro" id="IPR006139">
    <property type="entry name" value="D-isomer_2_OHA_DH_cat_dom"/>
</dbReference>
<protein>
    <submittedName>
        <fullName evidence="7">C-terminal binding protein</fullName>
    </submittedName>
</protein>
<dbReference type="Pfam" id="PF02826">
    <property type="entry name" value="2-Hacid_dh_C"/>
    <property type="match status" value="1"/>
</dbReference>
<dbReference type="PANTHER" id="PTHR43761:SF1">
    <property type="entry name" value="D-ISOMER SPECIFIC 2-HYDROXYACID DEHYDROGENASE CATALYTIC DOMAIN-CONTAINING PROTEIN-RELATED"/>
    <property type="match status" value="1"/>
</dbReference>
<feature type="domain" description="D-isomer specific 2-hydroxyacid dehydrogenase catalytic" evidence="5">
    <location>
        <begin position="40"/>
        <end position="318"/>
    </location>
</feature>
<name>A0ABV2WRL2_9NOCA</name>
<dbReference type="InterPro" id="IPR029752">
    <property type="entry name" value="D-isomer_DH_CS1"/>
</dbReference>
<sequence length="319" mass="33820">MSTEIEPATPGIILIAPHQFPEVEREKAFAAEFGREIVVAANGAEFHAAVPDAELILVTPYARLERTDFAAMKRCTAVVRYGIGYDNIDVEAAREYGVPVSIVPGAASEEVGSHAFAMGLALARRIPAGQASIAAGSWAGSIGFDTPRFSELDVAVIGMGRIGARVAGWYAAIGTHVRAYDPFLEFDAVPAAPLEELLTESHIVSLHIPLTPDTEHFIDAAVLGRMRRGSVIVNVSRGGLIDEAALAEALHSGHIAGAGLDVFAQEPLPAEHVLRGAPNVIMTPHASWRSDRALETLQAGVVERCRQALTGEPISDLVA</sequence>
<dbReference type="InterPro" id="IPR036291">
    <property type="entry name" value="NAD(P)-bd_dom_sf"/>
</dbReference>
<evidence type="ECO:0000256" key="1">
    <source>
        <dbReference type="ARBA" id="ARBA00005854"/>
    </source>
</evidence>
<reference evidence="7 8" key="1">
    <citation type="submission" date="2024-06" db="EMBL/GenBank/DDBJ databases">
        <title>The Natural Products Discovery Center: Release of the First 8490 Sequenced Strains for Exploring Actinobacteria Biosynthetic Diversity.</title>
        <authorList>
            <person name="Kalkreuter E."/>
            <person name="Kautsar S.A."/>
            <person name="Yang D."/>
            <person name="Bader C.D."/>
            <person name="Teijaro C.N."/>
            <person name="Fluegel L."/>
            <person name="Davis C.M."/>
            <person name="Simpson J.R."/>
            <person name="Lauterbach L."/>
            <person name="Steele A.D."/>
            <person name="Gui C."/>
            <person name="Meng S."/>
            <person name="Li G."/>
            <person name="Viehrig K."/>
            <person name="Ye F."/>
            <person name="Su P."/>
            <person name="Kiefer A.F."/>
            <person name="Nichols A."/>
            <person name="Cepeda A.J."/>
            <person name="Yan W."/>
            <person name="Fan B."/>
            <person name="Jiang Y."/>
            <person name="Adhikari A."/>
            <person name="Zheng C.-J."/>
            <person name="Schuster L."/>
            <person name="Cowan T.M."/>
            <person name="Smanski M.J."/>
            <person name="Chevrette M.G."/>
            <person name="De Carvalho L.P.S."/>
            <person name="Shen B."/>
        </authorList>
    </citation>
    <scope>NUCLEOTIDE SEQUENCE [LARGE SCALE GENOMIC DNA]</scope>
    <source>
        <strain evidence="7 8">NPDC019708</strain>
    </source>
</reference>
<accession>A0ABV2WRL2</accession>
<dbReference type="SUPFAM" id="SSF51735">
    <property type="entry name" value="NAD(P)-binding Rossmann-fold domains"/>
    <property type="match status" value="1"/>
</dbReference>